<evidence type="ECO:0000313" key="6">
    <source>
        <dbReference type="EMBL" id="OAO93982.1"/>
    </source>
</evidence>
<protein>
    <recommendedName>
        <fullName evidence="5">RING-type domain-containing protein</fullName>
    </recommendedName>
</protein>
<dbReference type="PANTHER" id="PTHR45969:SF69">
    <property type="entry name" value="FINGER DOMAIN PROTEIN, PUTATIVE (AFU_ORTHOLOGUE AFUA_3G12190)-RELATED"/>
    <property type="match status" value="1"/>
</dbReference>
<dbReference type="GO" id="GO:0008270">
    <property type="term" value="F:zinc ion binding"/>
    <property type="evidence" value="ECO:0007669"/>
    <property type="project" value="UniProtKB-KW"/>
</dbReference>
<feature type="domain" description="RING-type" evidence="5">
    <location>
        <begin position="159"/>
        <end position="202"/>
    </location>
</feature>
<dbReference type="PROSITE" id="PS50089">
    <property type="entry name" value="ZF_RING_2"/>
    <property type="match status" value="1"/>
</dbReference>
<evidence type="ECO:0000256" key="4">
    <source>
        <dbReference type="PROSITE-ProRule" id="PRU00175"/>
    </source>
</evidence>
<evidence type="ECO:0000313" key="9">
    <source>
        <dbReference type="Proteomes" id="UP000426265"/>
    </source>
</evidence>
<keyword evidence="2 4" id="KW-0863">Zinc-finger</keyword>
<dbReference type="Gene3D" id="3.30.40.10">
    <property type="entry name" value="Zinc/RING finger domain, C3HC4 (zinc finger)"/>
    <property type="match status" value="1"/>
</dbReference>
<evidence type="ECO:0000256" key="1">
    <source>
        <dbReference type="ARBA" id="ARBA00022723"/>
    </source>
</evidence>
<dbReference type="SMART" id="SM00184">
    <property type="entry name" value="RING"/>
    <property type="match status" value="1"/>
</dbReference>
<name>A0A178ULQ5_ARATH</name>
<dbReference type="PANTHER" id="PTHR45969">
    <property type="entry name" value="RING ZINC FINGER PROTEIN-RELATED"/>
    <property type="match status" value="1"/>
</dbReference>
<dbReference type="AlphaFoldDB" id="A0A178ULQ5"/>
<evidence type="ECO:0000313" key="8">
    <source>
        <dbReference type="Proteomes" id="UP000078284"/>
    </source>
</evidence>
<organism evidence="6 8">
    <name type="scientific">Arabidopsis thaliana</name>
    <name type="common">Mouse-ear cress</name>
    <dbReference type="NCBI Taxonomy" id="3702"/>
    <lineage>
        <taxon>Eukaryota</taxon>
        <taxon>Viridiplantae</taxon>
        <taxon>Streptophyta</taxon>
        <taxon>Embryophyta</taxon>
        <taxon>Tracheophyta</taxon>
        <taxon>Spermatophyta</taxon>
        <taxon>Magnoliopsida</taxon>
        <taxon>eudicotyledons</taxon>
        <taxon>Gunneridae</taxon>
        <taxon>Pentapetalae</taxon>
        <taxon>rosids</taxon>
        <taxon>malvids</taxon>
        <taxon>Brassicales</taxon>
        <taxon>Brassicaceae</taxon>
        <taxon>Camelineae</taxon>
        <taxon>Arabidopsis</taxon>
    </lineage>
</organism>
<keyword evidence="3" id="KW-0862">Zinc</keyword>
<evidence type="ECO:0000259" key="5">
    <source>
        <dbReference type="PROSITE" id="PS50089"/>
    </source>
</evidence>
<dbReference type="ExpressionAtlas" id="A0A178ULQ5">
    <property type="expression patterns" value="baseline and differential"/>
</dbReference>
<dbReference type="InterPro" id="IPR001841">
    <property type="entry name" value="Znf_RING"/>
</dbReference>
<dbReference type="Proteomes" id="UP000078284">
    <property type="component" value="Chromosome 5"/>
</dbReference>
<dbReference type="Proteomes" id="UP000426265">
    <property type="component" value="Unassembled WGS sequence"/>
</dbReference>
<reference evidence="8" key="1">
    <citation type="journal article" date="2016" name="Proc. Natl. Acad. Sci. U.S.A.">
        <title>Chromosome-level assembly of Arabidopsis thaliana Ler reveals the extent of translocation and inversion polymorphisms.</title>
        <authorList>
            <person name="Zapata L."/>
            <person name="Ding J."/>
            <person name="Willing E.M."/>
            <person name="Hartwig B."/>
            <person name="Bezdan D."/>
            <person name="Jiao W.B."/>
            <person name="Patel V."/>
            <person name="Velikkakam James G."/>
            <person name="Koornneef M."/>
            <person name="Ossowski S."/>
            <person name="Schneeberger K."/>
        </authorList>
    </citation>
    <scope>NUCLEOTIDE SEQUENCE [LARGE SCALE GENOMIC DNA]</scope>
    <source>
        <strain evidence="8">cv. Landsberg erecta</strain>
    </source>
</reference>
<keyword evidence="1" id="KW-0479">Metal-binding</keyword>
<reference evidence="6" key="2">
    <citation type="submission" date="2016-03" db="EMBL/GenBank/DDBJ databases">
        <title>Full-length assembly of Arabidopsis thaliana Ler reveals the complement of translocations and inversions.</title>
        <authorList>
            <person name="Zapata L."/>
            <person name="Schneeberger K."/>
            <person name="Ossowski S."/>
        </authorList>
    </citation>
    <scope>NUCLEOTIDE SEQUENCE [LARGE SCALE GENOMIC DNA]</scope>
    <source>
        <tissue evidence="6">Leaf</tissue>
    </source>
</reference>
<evidence type="ECO:0000256" key="3">
    <source>
        <dbReference type="ARBA" id="ARBA00022833"/>
    </source>
</evidence>
<dbReference type="EMBL" id="CACRSJ010000110">
    <property type="protein sequence ID" value="VYS68468.1"/>
    <property type="molecule type" value="Genomic_DNA"/>
</dbReference>
<gene>
    <name evidence="6" type="ordered locus">AXX17_At5g34240</name>
    <name evidence="7" type="ORF">AN1_LOCUS23858</name>
</gene>
<evidence type="ECO:0000313" key="7">
    <source>
        <dbReference type="EMBL" id="VYS68468.1"/>
    </source>
</evidence>
<proteinExistence type="predicted"/>
<dbReference type="EMBL" id="LUHQ01000005">
    <property type="protein sequence ID" value="OAO93982.1"/>
    <property type="molecule type" value="Genomic_DNA"/>
</dbReference>
<dbReference type="FunFam" id="3.30.40.10:FF:000985">
    <property type="entry name" value="RING/U-box superfamily protein"/>
    <property type="match status" value="1"/>
</dbReference>
<accession>A0A178ULQ5</accession>
<dbReference type="InterPro" id="IPR013083">
    <property type="entry name" value="Znf_RING/FYVE/PHD"/>
</dbReference>
<evidence type="ECO:0000256" key="2">
    <source>
        <dbReference type="ARBA" id="ARBA00022771"/>
    </source>
</evidence>
<reference evidence="7 9" key="3">
    <citation type="submission" date="2019-11" db="EMBL/GenBank/DDBJ databases">
        <authorList>
            <person name="Jiao W.-B."/>
            <person name="Schneeberger K."/>
        </authorList>
    </citation>
    <scope>NUCLEOTIDE SEQUENCE [LARGE SCALE GENOMIC DNA]</scope>
    <source>
        <strain evidence="9">cv. An-1</strain>
    </source>
</reference>
<dbReference type="Pfam" id="PF13639">
    <property type="entry name" value="zf-RING_2"/>
    <property type="match status" value="1"/>
</dbReference>
<dbReference type="SUPFAM" id="SSF57850">
    <property type="entry name" value="RING/U-box"/>
    <property type="match status" value="1"/>
</dbReference>
<sequence length="219" mass="25271">METETLRTIEVSTMVSNRPKIVGVTNTVLIYQEEEIEELIEYESGIVANLGWYTSPLETNAHILLNPRRLTRRVLTQLLDDQFLGQKIAHDVKDSFANDNSLRQPVTVTVYVTYIKERRVIFPHGPSLLSRGASGEVFHRLVEEQRVESADLEEEDETCSICIEKFSESHEDIIRMPDCLHLFHQGCLFEWLGLQNSCPLCRKVPYEEEDEDEDEDEEG</sequence>